<reference evidence="1 2" key="1">
    <citation type="journal article" date="2020" name="bioRxiv">
        <title>Whole genome comparisons of ergot fungi reveals the divergence and evolution of species within the genus Claviceps are the result of varying mechanisms driving genome evolution and host range expansion.</title>
        <authorList>
            <person name="Wyka S.A."/>
            <person name="Mondo S.J."/>
            <person name="Liu M."/>
            <person name="Dettman J."/>
            <person name="Nalam V."/>
            <person name="Broders K.D."/>
        </authorList>
    </citation>
    <scope>NUCLEOTIDE SEQUENCE [LARGE SCALE GENOMIC DNA]</scope>
    <source>
        <strain evidence="1 2">Clav52</strain>
    </source>
</reference>
<comment type="caution">
    <text evidence="1">The sequence shown here is derived from an EMBL/GenBank/DDBJ whole genome shotgun (WGS) entry which is preliminary data.</text>
</comment>
<keyword evidence="2" id="KW-1185">Reference proteome</keyword>
<name>A0A9P7TZA7_9HYPO</name>
<organism evidence="1 2">
    <name type="scientific">Claviceps aff. purpurea</name>
    <dbReference type="NCBI Taxonomy" id="1967640"/>
    <lineage>
        <taxon>Eukaryota</taxon>
        <taxon>Fungi</taxon>
        <taxon>Dikarya</taxon>
        <taxon>Ascomycota</taxon>
        <taxon>Pezizomycotina</taxon>
        <taxon>Sordariomycetes</taxon>
        <taxon>Hypocreomycetidae</taxon>
        <taxon>Hypocreales</taxon>
        <taxon>Clavicipitaceae</taxon>
        <taxon>Claviceps</taxon>
    </lineage>
</organism>
<evidence type="ECO:0000313" key="1">
    <source>
        <dbReference type="EMBL" id="KAG6286519.1"/>
    </source>
</evidence>
<proteinExistence type="predicted"/>
<evidence type="ECO:0000313" key="2">
    <source>
        <dbReference type="Proteomes" id="UP000707071"/>
    </source>
</evidence>
<accession>A0A9P7TZA7</accession>
<sequence>MAQQSSSTPAENGIGRNRLSPMVTLTWGVYGQTNRVHFVELDTYYFLDGWPEIISLNIESSIRVNVFCYADLPDAPPVLVCEGPNDITGLTPRQVGVYRVRSYQYLFGMDPPLFYPVES</sequence>
<protein>
    <submittedName>
        <fullName evidence="1">Uncharacterized protein</fullName>
    </submittedName>
</protein>
<dbReference type="AlphaFoldDB" id="A0A9P7TZA7"/>
<dbReference type="EMBL" id="SRRH01000628">
    <property type="protein sequence ID" value="KAG6286519.1"/>
    <property type="molecule type" value="Genomic_DNA"/>
</dbReference>
<dbReference type="Proteomes" id="UP000707071">
    <property type="component" value="Unassembled WGS sequence"/>
</dbReference>
<gene>
    <name evidence="1" type="ORF">E4U09_006700</name>
</gene>